<reference evidence="2" key="2">
    <citation type="submission" date="2021-01" db="UniProtKB">
        <authorList>
            <consortium name="EnsemblMetazoa"/>
        </authorList>
    </citation>
    <scope>IDENTIFICATION</scope>
</reference>
<dbReference type="InParanoid" id="A0A7M7T4Z2"/>
<dbReference type="OrthoDB" id="195110at2759"/>
<evidence type="ECO:0000313" key="2">
    <source>
        <dbReference type="EnsemblMetazoa" id="XP_030854283"/>
    </source>
</evidence>
<organism evidence="2 3">
    <name type="scientific">Strongylocentrotus purpuratus</name>
    <name type="common">Purple sea urchin</name>
    <dbReference type="NCBI Taxonomy" id="7668"/>
    <lineage>
        <taxon>Eukaryota</taxon>
        <taxon>Metazoa</taxon>
        <taxon>Echinodermata</taxon>
        <taxon>Eleutherozoa</taxon>
        <taxon>Echinozoa</taxon>
        <taxon>Echinoidea</taxon>
        <taxon>Euechinoidea</taxon>
        <taxon>Echinacea</taxon>
        <taxon>Camarodonta</taxon>
        <taxon>Echinidea</taxon>
        <taxon>Strongylocentrotidae</taxon>
        <taxon>Strongylocentrotus</taxon>
    </lineage>
</organism>
<keyword evidence="3" id="KW-1185">Reference proteome</keyword>
<dbReference type="AlphaFoldDB" id="A0A7M7T4Z2"/>
<comment type="similarity">
    <text evidence="1">Belongs to the calycin superfamily. Fatty-acid binding protein (FABP) family.</text>
</comment>
<dbReference type="SUPFAM" id="SSF50814">
    <property type="entry name" value="Lipocalins"/>
    <property type="match status" value="2"/>
</dbReference>
<dbReference type="OMA" id="MFRTVAY"/>
<dbReference type="GO" id="GO:0005634">
    <property type="term" value="C:nucleus"/>
    <property type="evidence" value="ECO:0000318"/>
    <property type="project" value="GO_Central"/>
</dbReference>
<sequence>MAKVNFEGKWKHTKDEKFDDLLKALGVNILKRKAITSLSPQQEITQNGDHFVVTNKTSIKTETLEFTVGQEFKFKNPISGKDEMLMTEWDGDKIVITNKADPNGVVATRELIDANHMTITQRKGDVTAVRHFNKVYWKSQMASSGVLPDMSGYWKLKKNDENFEKYLQANGINFVLRKVIKSATMYQDIEQDGNQFKIKIILPVGQQEMEFTVGEAFETYNSFRKVTLHRIATWDGQAMVLKSANSGDNEPEEKRELVDGALCITMTKGDVSTKRIFEKAEKK</sequence>
<dbReference type="PRINTS" id="PR00178">
    <property type="entry name" value="FATTYACIDBP"/>
</dbReference>
<dbReference type="PANTHER" id="PTHR11955">
    <property type="entry name" value="FATTY ACID BINDING PROTEIN"/>
    <property type="match status" value="1"/>
</dbReference>
<evidence type="ECO:0000313" key="3">
    <source>
        <dbReference type="Proteomes" id="UP000007110"/>
    </source>
</evidence>
<protein>
    <submittedName>
        <fullName evidence="2">Uncharacterized protein</fullName>
    </submittedName>
</protein>
<dbReference type="CDD" id="cd00742">
    <property type="entry name" value="FABP"/>
    <property type="match status" value="2"/>
</dbReference>
<evidence type="ECO:0000256" key="1">
    <source>
        <dbReference type="ARBA" id="ARBA00008390"/>
    </source>
</evidence>
<dbReference type="KEGG" id="spu:574837"/>
<reference evidence="3" key="1">
    <citation type="submission" date="2015-02" db="EMBL/GenBank/DDBJ databases">
        <title>Genome sequencing for Strongylocentrotus purpuratus.</title>
        <authorList>
            <person name="Murali S."/>
            <person name="Liu Y."/>
            <person name="Vee V."/>
            <person name="English A."/>
            <person name="Wang M."/>
            <person name="Skinner E."/>
            <person name="Han Y."/>
            <person name="Muzny D.M."/>
            <person name="Worley K.C."/>
            <person name="Gibbs R.A."/>
        </authorList>
    </citation>
    <scope>NUCLEOTIDE SEQUENCE</scope>
</reference>
<proteinExistence type="inferred from homology"/>
<dbReference type="GeneID" id="574837"/>
<dbReference type="InterPro" id="IPR012674">
    <property type="entry name" value="Calycin"/>
</dbReference>
<dbReference type="InterPro" id="IPR031259">
    <property type="entry name" value="ILBP"/>
</dbReference>
<name>A0A7M7T4Z2_STRPU</name>
<dbReference type="GO" id="GO:0005504">
    <property type="term" value="F:fatty acid binding"/>
    <property type="evidence" value="ECO:0000318"/>
    <property type="project" value="GO_Central"/>
</dbReference>
<dbReference type="Gene3D" id="2.40.128.20">
    <property type="match status" value="2"/>
</dbReference>
<dbReference type="GO" id="GO:0015908">
    <property type="term" value="P:fatty acid transport"/>
    <property type="evidence" value="ECO:0000318"/>
    <property type="project" value="GO_Central"/>
</dbReference>
<dbReference type="EnsemblMetazoa" id="XM_030998423">
    <property type="protein sequence ID" value="XP_030854283"/>
    <property type="gene ID" value="LOC574837"/>
</dbReference>
<dbReference type="InterPro" id="IPR000463">
    <property type="entry name" value="Fatty_acid-bd"/>
</dbReference>
<dbReference type="GO" id="GO:0005829">
    <property type="term" value="C:cytosol"/>
    <property type="evidence" value="ECO:0000318"/>
    <property type="project" value="GO_Central"/>
</dbReference>
<dbReference type="Proteomes" id="UP000007110">
    <property type="component" value="Unassembled WGS sequence"/>
</dbReference>
<accession>A0A7M7T4Z2</accession>
<dbReference type="RefSeq" id="XP_030854283.1">
    <property type="nucleotide sequence ID" value="XM_030998423.1"/>
</dbReference>